<dbReference type="EMBL" id="CP037940">
    <property type="protein sequence ID" value="QBO36381.1"/>
    <property type="molecule type" value="Genomic_DNA"/>
</dbReference>
<dbReference type="OrthoDB" id="2339326at2"/>
<evidence type="ECO:0000256" key="1">
    <source>
        <dbReference type="SAM" id="MobiDB-lite"/>
    </source>
</evidence>
<keyword evidence="2" id="KW-0812">Transmembrane</keyword>
<feature type="transmembrane region" description="Helical" evidence="2">
    <location>
        <begin position="39"/>
        <end position="58"/>
    </location>
</feature>
<accession>A0A4P6YUI1</accession>
<keyword evidence="2" id="KW-0472">Membrane</keyword>
<dbReference type="InterPro" id="IPR027994">
    <property type="entry name" value="WxL_dom"/>
</dbReference>
<evidence type="ECO:0000313" key="4">
    <source>
        <dbReference type="EMBL" id="QBO36381.1"/>
    </source>
</evidence>
<dbReference type="Pfam" id="PF13731">
    <property type="entry name" value="WxL"/>
    <property type="match status" value="1"/>
</dbReference>
<dbReference type="AlphaFoldDB" id="A0A4P6YUI1"/>
<proteinExistence type="predicted"/>
<keyword evidence="2" id="KW-1133">Transmembrane helix</keyword>
<organism evidence="4 5">
    <name type="scientific">Periweissella cryptocerci</name>
    <dbReference type="NCBI Taxonomy" id="2506420"/>
    <lineage>
        <taxon>Bacteria</taxon>
        <taxon>Bacillati</taxon>
        <taxon>Bacillota</taxon>
        <taxon>Bacilli</taxon>
        <taxon>Lactobacillales</taxon>
        <taxon>Lactobacillaceae</taxon>
        <taxon>Periweissella</taxon>
    </lineage>
</organism>
<dbReference type="KEGG" id="wei:EQG49_07845"/>
<dbReference type="Proteomes" id="UP000292886">
    <property type="component" value="Chromosome"/>
</dbReference>
<evidence type="ECO:0000313" key="5">
    <source>
        <dbReference type="Proteomes" id="UP000292886"/>
    </source>
</evidence>
<evidence type="ECO:0000259" key="3">
    <source>
        <dbReference type="Pfam" id="PF13731"/>
    </source>
</evidence>
<name>A0A4P6YUI1_9LACO</name>
<reference evidence="5" key="1">
    <citation type="submission" date="2019-03" db="EMBL/GenBank/DDBJ databases">
        <title>Weissella sp. 26KH-42 Genome sequencing.</title>
        <authorList>
            <person name="Heo J."/>
            <person name="Kim S.-J."/>
            <person name="Kim J.-S."/>
            <person name="Hong S.-B."/>
            <person name="Kwon S.-W."/>
        </authorList>
    </citation>
    <scope>NUCLEOTIDE SEQUENCE [LARGE SCALE GENOMIC DNA]</scope>
    <source>
        <strain evidence="5">26KH-42</strain>
    </source>
</reference>
<feature type="region of interest" description="Disordered" evidence="1">
    <location>
        <begin position="146"/>
        <end position="175"/>
    </location>
</feature>
<sequence length="326" mass="34170">MTNYLGINRVARTIEYAEPIRPASIKSVRRKIMKRSNKLSKIVTSALFATLILGAVPLTSVSADLPPYQSYGQIIFQSDNAVTLPENPFDPNPDKPVRPIDPIMPDGPNLGTAGPLSIDYASSFEFGTQLIPSDGKDHEYNATAQAFSEPDDSGDGFVSPGDPGEIGSNLGGSLSDKAPLYAQVTDKRGNENAGWTLKATVSDFTNKGETLAGVSIKIDGINTITEKGNTAGISPGAPTGSVELVPNAATTIMSAGTDDTATHNGFGTWLSVFGSASDLGTEKDATGGDRNVDKAVRLVVPESAEIADGTYEAEVNWELSDTPGSD</sequence>
<keyword evidence="5" id="KW-1185">Reference proteome</keyword>
<feature type="domain" description="WxL" evidence="3">
    <location>
        <begin position="68"/>
        <end position="323"/>
    </location>
</feature>
<gene>
    <name evidence="4" type="ORF">EQG49_07845</name>
</gene>
<protein>
    <submittedName>
        <fullName evidence="4">WxL domain-containing protein</fullName>
    </submittedName>
</protein>
<evidence type="ECO:0000256" key="2">
    <source>
        <dbReference type="SAM" id="Phobius"/>
    </source>
</evidence>